<evidence type="ECO:0000256" key="5">
    <source>
        <dbReference type="ARBA" id="ARBA00023098"/>
    </source>
</evidence>
<gene>
    <name evidence="9" type="ORF">MGSAQ_001098</name>
</gene>
<keyword evidence="2 7" id="KW-0812">Transmembrane</keyword>
<keyword evidence="6 7" id="KW-0472">Membrane</keyword>
<dbReference type="InterPro" id="IPR006694">
    <property type="entry name" value="Fatty_acid_hydroxylase"/>
</dbReference>
<sequence length="135" mass="15852">LMILGVHPVWVFFFYALDLIYQFFIHTETVGKFPKWVEYIFDTPSNHRAHHGTNSEYIDQNYGGVLIIFDRWFGTYVEEDTVNNPVKYGAVGETSHDNIIGLIFGVFYRMWQRFFRAKGIKKKIKVLLRPPTAIS</sequence>
<evidence type="ECO:0000256" key="7">
    <source>
        <dbReference type="SAM" id="Phobius"/>
    </source>
</evidence>
<comment type="caution">
    <text evidence="9">The sequence shown here is derived from an EMBL/GenBank/DDBJ whole genome shotgun (WGS) entry which is preliminary data.</text>
</comment>
<dbReference type="GO" id="GO:0005783">
    <property type="term" value="C:endoplasmic reticulum"/>
    <property type="evidence" value="ECO:0007669"/>
    <property type="project" value="TreeGrafter"/>
</dbReference>
<keyword evidence="3 7" id="KW-1133">Transmembrane helix</keyword>
<keyword evidence="4" id="KW-0560">Oxidoreductase</keyword>
<accession>A0A1B6NVC6</accession>
<feature type="transmembrane region" description="Helical" evidence="7">
    <location>
        <begin position="6"/>
        <end position="25"/>
    </location>
</feature>
<dbReference type="GO" id="GO:0016020">
    <property type="term" value="C:membrane"/>
    <property type="evidence" value="ECO:0007669"/>
    <property type="project" value="GOC"/>
</dbReference>
<dbReference type="EMBL" id="AYSL01000564">
    <property type="protein sequence ID" value="KTF07406.1"/>
    <property type="molecule type" value="Genomic_DNA"/>
</dbReference>
<dbReference type="Pfam" id="PF04116">
    <property type="entry name" value="FA_hydroxylase"/>
    <property type="match status" value="1"/>
</dbReference>
<evidence type="ECO:0000256" key="3">
    <source>
        <dbReference type="ARBA" id="ARBA00022989"/>
    </source>
</evidence>
<dbReference type="GO" id="GO:0005506">
    <property type="term" value="F:iron ion binding"/>
    <property type="evidence" value="ECO:0007669"/>
    <property type="project" value="InterPro"/>
</dbReference>
<dbReference type="InterPro" id="IPR051689">
    <property type="entry name" value="Sterol_desaturase/TMEM195"/>
</dbReference>
<evidence type="ECO:0000256" key="1">
    <source>
        <dbReference type="ARBA" id="ARBA00004127"/>
    </source>
</evidence>
<evidence type="ECO:0000259" key="8">
    <source>
        <dbReference type="Pfam" id="PF04116"/>
    </source>
</evidence>
<dbReference type="AlphaFoldDB" id="A0A1B6NVC6"/>
<dbReference type="PANTHER" id="PTHR21624">
    <property type="entry name" value="STEROL DESATURASE-RELATED PROTEIN"/>
    <property type="match status" value="1"/>
</dbReference>
<evidence type="ECO:0000256" key="4">
    <source>
        <dbReference type="ARBA" id="ARBA00023002"/>
    </source>
</evidence>
<evidence type="ECO:0000256" key="6">
    <source>
        <dbReference type="ARBA" id="ARBA00023136"/>
    </source>
</evidence>
<evidence type="ECO:0000256" key="2">
    <source>
        <dbReference type="ARBA" id="ARBA00022692"/>
    </source>
</evidence>
<evidence type="ECO:0000313" key="9">
    <source>
        <dbReference type="EMBL" id="KTF07406.1"/>
    </source>
</evidence>
<reference evidence="9" key="1">
    <citation type="submission" date="2013-11" db="EMBL/GenBank/DDBJ databases">
        <title>Microbial diversity, functional groups and degradation webs in Northern and Southern Mediterranean and Red Sea marine crude oil polluted sites.</title>
        <authorList>
            <person name="Daffonchio D."/>
            <person name="Mapelli F."/>
            <person name="Ferrer M."/>
            <person name="Richter M."/>
            <person name="Cherif A."/>
            <person name="Malkawi H.I."/>
            <person name="Yakimov M.M."/>
            <person name="Abdel-Fattah Y.R."/>
            <person name="Blaghen M."/>
            <person name="Golyshin P.N."/>
            <person name="Kalogerakis N."/>
            <person name="Boon N."/>
            <person name="Magagnini M."/>
            <person name="Fava F."/>
        </authorList>
    </citation>
    <scope>NUCLEOTIDE SEQUENCE</scope>
</reference>
<protein>
    <submittedName>
        <fullName evidence="9">Sterol desaturase family protein</fullName>
    </submittedName>
</protein>
<name>A0A1B6NVC6_9ZZZZ</name>
<feature type="non-terminal residue" evidence="9">
    <location>
        <position position="1"/>
    </location>
</feature>
<proteinExistence type="predicted"/>
<organism evidence="9">
    <name type="scientific">marine sediment metagenome</name>
    <dbReference type="NCBI Taxonomy" id="412755"/>
    <lineage>
        <taxon>unclassified sequences</taxon>
        <taxon>metagenomes</taxon>
        <taxon>ecological metagenomes</taxon>
    </lineage>
</organism>
<dbReference type="PANTHER" id="PTHR21624:SF1">
    <property type="entry name" value="ALKYLGLYCEROL MONOOXYGENASE"/>
    <property type="match status" value="1"/>
</dbReference>
<feature type="domain" description="Fatty acid hydroxylase" evidence="8">
    <location>
        <begin position="2"/>
        <end position="75"/>
    </location>
</feature>
<dbReference type="GO" id="GO:0006643">
    <property type="term" value="P:membrane lipid metabolic process"/>
    <property type="evidence" value="ECO:0007669"/>
    <property type="project" value="TreeGrafter"/>
</dbReference>
<dbReference type="GO" id="GO:0050479">
    <property type="term" value="F:glyceryl-ether monooxygenase activity"/>
    <property type="evidence" value="ECO:0007669"/>
    <property type="project" value="TreeGrafter"/>
</dbReference>
<dbReference type="GO" id="GO:0008610">
    <property type="term" value="P:lipid biosynthetic process"/>
    <property type="evidence" value="ECO:0007669"/>
    <property type="project" value="InterPro"/>
</dbReference>
<comment type="subcellular location">
    <subcellularLocation>
        <location evidence="1">Endomembrane system</location>
        <topology evidence="1">Multi-pass membrane protein</topology>
    </subcellularLocation>
</comment>
<keyword evidence="5" id="KW-0443">Lipid metabolism</keyword>